<keyword evidence="2 8" id="KW-0223">Dioxygenase</keyword>
<dbReference type="PROSITE" id="PS51471">
    <property type="entry name" value="FE2OG_OXY"/>
    <property type="match status" value="1"/>
</dbReference>
<dbReference type="GO" id="GO:0035513">
    <property type="term" value="P:oxidative RNA demethylation"/>
    <property type="evidence" value="ECO:0007669"/>
    <property type="project" value="TreeGrafter"/>
</dbReference>
<dbReference type="GO" id="GO:0008198">
    <property type="term" value="F:ferrous iron binding"/>
    <property type="evidence" value="ECO:0007669"/>
    <property type="project" value="TreeGrafter"/>
</dbReference>
<feature type="binding site" evidence="5">
    <location>
        <position position="128"/>
    </location>
    <ligand>
        <name>substrate</name>
    </ligand>
</feature>
<dbReference type="Gene3D" id="2.60.120.590">
    <property type="entry name" value="Alpha-ketoglutarate-dependent dioxygenase AlkB-like"/>
    <property type="match status" value="1"/>
</dbReference>
<dbReference type="PANTHER" id="PTHR16557">
    <property type="entry name" value="ALKYLATED DNA REPAIR PROTEIN ALKB-RELATED"/>
    <property type="match status" value="1"/>
</dbReference>
<organism evidence="8 9">
    <name type="scientific">Rhodosalinus sediminis</name>
    <dbReference type="NCBI Taxonomy" id="1940533"/>
    <lineage>
        <taxon>Bacteria</taxon>
        <taxon>Pseudomonadati</taxon>
        <taxon>Pseudomonadota</taxon>
        <taxon>Alphaproteobacteria</taxon>
        <taxon>Rhodobacterales</taxon>
        <taxon>Paracoccaceae</taxon>
        <taxon>Rhodosalinus</taxon>
    </lineage>
</organism>
<feature type="binding site" evidence="5">
    <location>
        <position position="67"/>
    </location>
    <ligand>
        <name>substrate</name>
    </ligand>
</feature>
<dbReference type="EMBL" id="QOHR01000003">
    <property type="protein sequence ID" value="REC58336.1"/>
    <property type="molecule type" value="Genomic_DNA"/>
</dbReference>
<dbReference type="PANTHER" id="PTHR16557:SF2">
    <property type="entry name" value="NUCLEIC ACID DIOXYGENASE ALKBH1"/>
    <property type="match status" value="1"/>
</dbReference>
<dbReference type="GO" id="GO:0005737">
    <property type="term" value="C:cytoplasm"/>
    <property type="evidence" value="ECO:0007669"/>
    <property type="project" value="TreeGrafter"/>
</dbReference>
<accession>A0A3D9BY72</accession>
<keyword evidence="1 6" id="KW-0479">Metal-binding</keyword>
<comment type="cofactor">
    <cofactor evidence="6">
        <name>Fe(2+)</name>
        <dbReference type="ChEBI" id="CHEBI:29033"/>
    </cofactor>
    <text evidence="6">Binds 1 Fe(2+) ion per subunit.</text>
</comment>
<keyword evidence="9" id="KW-1185">Reference proteome</keyword>
<feature type="binding site" evidence="5">
    <location>
        <begin position="74"/>
        <end position="76"/>
    </location>
    <ligand>
        <name>substrate</name>
    </ligand>
</feature>
<dbReference type="GO" id="GO:0035515">
    <property type="term" value="F:oxidative RNA demethylase activity"/>
    <property type="evidence" value="ECO:0007669"/>
    <property type="project" value="TreeGrafter"/>
</dbReference>
<evidence type="ECO:0000313" key="9">
    <source>
        <dbReference type="Proteomes" id="UP000257131"/>
    </source>
</evidence>
<feature type="binding site" evidence="6">
    <location>
        <position position="180"/>
    </location>
    <ligand>
        <name>Fe cation</name>
        <dbReference type="ChEBI" id="CHEBI:24875"/>
        <note>catalytic</note>
    </ligand>
</feature>
<feature type="binding site" evidence="6">
    <location>
        <position position="126"/>
    </location>
    <ligand>
        <name>Fe cation</name>
        <dbReference type="ChEBI" id="CHEBI:24875"/>
        <note>catalytic</note>
    </ligand>
</feature>
<evidence type="ECO:0000256" key="1">
    <source>
        <dbReference type="ARBA" id="ARBA00022723"/>
    </source>
</evidence>
<feature type="domain" description="Fe2OG dioxygenase" evidence="7">
    <location>
        <begin position="106"/>
        <end position="207"/>
    </location>
</feature>
<dbReference type="InterPro" id="IPR005123">
    <property type="entry name" value="Oxoglu/Fe-dep_dioxygenase_dom"/>
</dbReference>
<evidence type="ECO:0000256" key="5">
    <source>
        <dbReference type="PIRSR" id="PIRSR604574-1"/>
    </source>
</evidence>
<dbReference type="InterPro" id="IPR004574">
    <property type="entry name" value="Alkb"/>
</dbReference>
<keyword evidence="4 6" id="KW-0408">Iron</keyword>
<proteinExistence type="predicted"/>
<keyword evidence="3" id="KW-0560">Oxidoreductase</keyword>
<name>A0A3D9BY72_9RHOB</name>
<dbReference type="GO" id="GO:0035516">
    <property type="term" value="F:broad specificity oxidative DNA demethylase activity"/>
    <property type="evidence" value="ECO:0007669"/>
    <property type="project" value="TreeGrafter"/>
</dbReference>
<feature type="binding site" evidence="5">
    <location>
        <begin position="198"/>
        <end position="204"/>
    </location>
    <ligand>
        <name>2-oxoglutarate</name>
        <dbReference type="ChEBI" id="CHEBI:16810"/>
    </ligand>
</feature>
<dbReference type="AlphaFoldDB" id="A0A3D9BY72"/>
<evidence type="ECO:0000256" key="4">
    <source>
        <dbReference type="ARBA" id="ARBA00023004"/>
    </source>
</evidence>
<dbReference type="Proteomes" id="UP000257131">
    <property type="component" value="Unassembled WGS sequence"/>
</dbReference>
<dbReference type="Pfam" id="PF13532">
    <property type="entry name" value="2OG-FeII_Oxy_2"/>
    <property type="match status" value="1"/>
</dbReference>
<dbReference type="OrthoDB" id="9796932at2"/>
<evidence type="ECO:0000256" key="6">
    <source>
        <dbReference type="PIRSR" id="PIRSR604574-2"/>
    </source>
</evidence>
<feature type="binding site" evidence="6">
    <location>
        <position position="124"/>
    </location>
    <ligand>
        <name>Fe cation</name>
        <dbReference type="ChEBI" id="CHEBI:24875"/>
        <note>catalytic</note>
    </ligand>
</feature>
<comment type="caution">
    <text evidence="8">The sequence shown here is derived from an EMBL/GenBank/DDBJ whole genome shotgun (WGS) entry which is preliminary data.</text>
</comment>
<sequence>MAKTGEGGGPFELRGVRVLPGYLDAPAQAALVEALRGVAATAPFVRPETPRGRPMSVRMTAAGRYGWITDRKGYRYEPRHPSGVDWPPIPGQVRALWHDVTGLDRAPDCCLVNWYGEGARMGLHQDRDEADFTMPVVSVSLGDEALFRVGGTERGGRTGSVWLRSGDVAVLEGESRLAYHGIDRIRFGSSTLLPQGGRINLTLRVVD</sequence>
<evidence type="ECO:0000259" key="7">
    <source>
        <dbReference type="PROSITE" id="PS51471"/>
    </source>
</evidence>
<dbReference type="InterPro" id="IPR027450">
    <property type="entry name" value="AlkB-like"/>
</dbReference>
<protein>
    <submittedName>
        <fullName evidence="8">Alpha-ketoglutarate-dependent dioxygenase AlkB</fullName>
    </submittedName>
</protein>
<reference evidence="8 9" key="1">
    <citation type="journal article" date="2017" name="Int. J. Syst. Evol. Microbiol.">
        <title>Rhodosalinus sediminis gen. nov., sp. nov., isolated from marine saltern.</title>
        <authorList>
            <person name="Guo L.Y."/>
            <person name="Ling S.K."/>
            <person name="Li C.M."/>
            <person name="Chen G.J."/>
            <person name="Du Z.J."/>
        </authorList>
    </citation>
    <scope>NUCLEOTIDE SEQUENCE [LARGE SCALE GENOMIC DNA]</scope>
    <source>
        <strain evidence="8 9">WDN1C137</strain>
    </source>
</reference>
<evidence type="ECO:0000313" key="8">
    <source>
        <dbReference type="EMBL" id="REC58336.1"/>
    </source>
</evidence>
<gene>
    <name evidence="8" type="ORF">DRV84_04635</name>
</gene>
<evidence type="ECO:0000256" key="3">
    <source>
        <dbReference type="ARBA" id="ARBA00023002"/>
    </source>
</evidence>
<feature type="binding site" evidence="5">
    <location>
        <begin position="113"/>
        <end position="115"/>
    </location>
    <ligand>
        <name>2-oxoglutarate</name>
        <dbReference type="ChEBI" id="CHEBI:16810"/>
    </ligand>
</feature>
<dbReference type="InterPro" id="IPR037151">
    <property type="entry name" value="AlkB-like_sf"/>
</dbReference>
<dbReference type="SUPFAM" id="SSF51197">
    <property type="entry name" value="Clavaminate synthase-like"/>
    <property type="match status" value="1"/>
</dbReference>
<feature type="binding site" evidence="5">
    <location>
        <position position="154"/>
    </location>
    <ligand>
        <name>substrate</name>
    </ligand>
</feature>
<evidence type="ECO:0000256" key="2">
    <source>
        <dbReference type="ARBA" id="ARBA00022964"/>
    </source>
</evidence>
<dbReference type="RefSeq" id="WP_115978719.1">
    <property type="nucleotide sequence ID" value="NZ_QOHR01000003.1"/>
</dbReference>